<gene>
    <name evidence="1" type="ORF">ACFQDH_18795</name>
</gene>
<keyword evidence="2" id="KW-1185">Reference proteome</keyword>
<protein>
    <submittedName>
        <fullName evidence="1">GrpB family protein</fullName>
    </submittedName>
</protein>
<dbReference type="InterPro" id="IPR007344">
    <property type="entry name" value="GrpB/CoaE"/>
</dbReference>
<dbReference type="Pfam" id="PF04229">
    <property type="entry name" value="GrpB"/>
    <property type="match status" value="1"/>
</dbReference>
<proteinExistence type="predicted"/>
<dbReference type="RefSeq" id="WP_382403916.1">
    <property type="nucleotide sequence ID" value="NZ_JBHSWH010000001.1"/>
</dbReference>
<sequence>MPFPDELSPIGVEVLAYQQTWADEAHELAARLRELIPDAVAVEHIGSTSIPGMSAKDCLDMMIVVTDLDTTTAGTSLTKAGFRRRPEPWNNDEPAQDRLWPKMVFAPPIVAVRLTSTCGWRVRPPHDWLCCSATFSG</sequence>
<reference evidence="2" key="1">
    <citation type="journal article" date="2019" name="Int. J. Syst. Evol. Microbiol.">
        <title>The Global Catalogue of Microorganisms (GCM) 10K type strain sequencing project: providing services to taxonomists for standard genome sequencing and annotation.</title>
        <authorList>
            <consortium name="The Broad Institute Genomics Platform"/>
            <consortium name="The Broad Institute Genome Sequencing Center for Infectious Disease"/>
            <person name="Wu L."/>
            <person name="Ma J."/>
        </authorList>
    </citation>
    <scope>NUCLEOTIDE SEQUENCE [LARGE SCALE GENOMIC DNA]</scope>
    <source>
        <strain evidence="2">CCUG 58127</strain>
    </source>
</reference>
<dbReference type="SUPFAM" id="SSF81301">
    <property type="entry name" value="Nucleotidyltransferase"/>
    <property type="match status" value="1"/>
</dbReference>
<dbReference type="PANTHER" id="PTHR34822">
    <property type="entry name" value="GRPB DOMAIN PROTEIN (AFU_ORTHOLOGUE AFUA_1G01530)"/>
    <property type="match status" value="1"/>
</dbReference>
<name>A0ABW2ALN2_9MICO</name>
<evidence type="ECO:0000313" key="2">
    <source>
        <dbReference type="Proteomes" id="UP001596298"/>
    </source>
</evidence>
<comment type="caution">
    <text evidence="1">The sequence shown here is derived from an EMBL/GenBank/DDBJ whole genome shotgun (WGS) entry which is preliminary data.</text>
</comment>
<organism evidence="1 2">
    <name type="scientific">Flexivirga alba</name>
    <dbReference type="NCBI Taxonomy" id="702742"/>
    <lineage>
        <taxon>Bacteria</taxon>
        <taxon>Bacillati</taxon>
        <taxon>Actinomycetota</taxon>
        <taxon>Actinomycetes</taxon>
        <taxon>Micrococcales</taxon>
        <taxon>Dermacoccaceae</taxon>
        <taxon>Flexivirga</taxon>
    </lineage>
</organism>
<dbReference type="InterPro" id="IPR043519">
    <property type="entry name" value="NT_sf"/>
</dbReference>
<accession>A0ABW2ALN2</accession>
<dbReference type="EMBL" id="JBHSWH010000001">
    <property type="protein sequence ID" value="MFC6707246.1"/>
    <property type="molecule type" value="Genomic_DNA"/>
</dbReference>
<evidence type="ECO:0000313" key="1">
    <source>
        <dbReference type="EMBL" id="MFC6707246.1"/>
    </source>
</evidence>
<dbReference type="Gene3D" id="3.30.460.10">
    <property type="entry name" value="Beta Polymerase, domain 2"/>
    <property type="match status" value="1"/>
</dbReference>
<dbReference type="Proteomes" id="UP001596298">
    <property type="component" value="Unassembled WGS sequence"/>
</dbReference>
<dbReference type="PANTHER" id="PTHR34822:SF1">
    <property type="entry name" value="GRPB FAMILY PROTEIN"/>
    <property type="match status" value="1"/>
</dbReference>